<name>A0ABQ2RMQ8_9ACTN</name>
<protein>
    <submittedName>
        <fullName evidence="2">Uncharacterized protein</fullName>
    </submittedName>
</protein>
<reference evidence="3" key="1">
    <citation type="journal article" date="2019" name="Int. J. Syst. Evol. Microbiol.">
        <title>The Global Catalogue of Microorganisms (GCM) 10K type strain sequencing project: providing services to taxonomists for standard genome sequencing and annotation.</title>
        <authorList>
            <consortium name="The Broad Institute Genomics Platform"/>
            <consortium name="The Broad Institute Genome Sequencing Center for Infectious Disease"/>
            <person name="Wu L."/>
            <person name="Ma J."/>
        </authorList>
    </citation>
    <scope>NUCLEOTIDE SEQUENCE [LARGE SCALE GENOMIC DNA]</scope>
    <source>
        <strain evidence="3">JCM 3115</strain>
    </source>
</reference>
<feature type="region of interest" description="Disordered" evidence="1">
    <location>
        <begin position="65"/>
        <end position="90"/>
    </location>
</feature>
<gene>
    <name evidence="2" type="ORF">GCM10010140_74780</name>
</gene>
<dbReference type="Proteomes" id="UP000611554">
    <property type="component" value="Unassembled WGS sequence"/>
</dbReference>
<accession>A0ABQ2RMQ8</accession>
<dbReference type="EMBL" id="BMQJ01000034">
    <property type="protein sequence ID" value="GGQ33784.1"/>
    <property type="molecule type" value="Genomic_DNA"/>
</dbReference>
<evidence type="ECO:0000313" key="2">
    <source>
        <dbReference type="EMBL" id="GGQ33784.1"/>
    </source>
</evidence>
<keyword evidence="3" id="KW-1185">Reference proteome</keyword>
<proteinExistence type="predicted"/>
<comment type="caution">
    <text evidence="2">The sequence shown here is derived from an EMBL/GenBank/DDBJ whole genome shotgun (WGS) entry which is preliminary data.</text>
</comment>
<evidence type="ECO:0000313" key="3">
    <source>
        <dbReference type="Proteomes" id="UP000611554"/>
    </source>
</evidence>
<feature type="region of interest" description="Disordered" evidence="1">
    <location>
        <begin position="20"/>
        <end position="47"/>
    </location>
</feature>
<sequence length="90" mass="9375">MRFGWCRFISANVFGQVERSPAKPDLPRGALPTVVDGPGRGPPEAMGGIRPDMAGGDGRIPARAWPAAVGGPRTGPVNGDAGPEALSRWR</sequence>
<organism evidence="2 3">
    <name type="scientific">Streptosporangium pseudovulgare</name>
    <dbReference type="NCBI Taxonomy" id="35765"/>
    <lineage>
        <taxon>Bacteria</taxon>
        <taxon>Bacillati</taxon>
        <taxon>Actinomycetota</taxon>
        <taxon>Actinomycetes</taxon>
        <taxon>Streptosporangiales</taxon>
        <taxon>Streptosporangiaceae</taxon>
        <taxon>Streptosporangium</taxon>
    </lineage>
</organism>
<evidence type="ECO:0000256" key="1">
    <source>
        <dbReference type="SAM" id="MobiDB-lite"/>
    </source>
</evidence>